<feature type="compositionally biased region" description="Basic and acidic residues" evidence="1">
    <location>
        <begin position="39"/>
        <end position="50"/>
    </location>
</feature>
<organism evidence="2">
    <name type="scientific">Lepeophtheirus salmonis</name>
    <name type="common">Salmon louse</name>
    <name type="synonym">Caligus salmonis</name>
    <dbReference type="NCBI Taxonomy" id="72036"/>
    <lineage>
        <taxon>Eukaryota</taxon>
        <taxon>Metazoa</taxon>
        <taxon>Ecdysozoa</taxon>
        <taxon>Arthropoda</taxon>
        <taxon>Crustacea</taxon>
        <taxon>Multicrustacea</taxon>
        <taxon>Hexanauplia</taxon>
        <taxon>Copepoda</taxon>
        <taxon>Siphonostomatoida</taxon>
        <taxon>Caligidae</taxon>
        <taxon>Lepeophtheirus</taxon>
    </lineage>
</organism>
<feature type="compositionally biased region" description="Polar residues" evidence="1">
    <location>
        <begin position="51"/>
        <end position="60"/>
    </location>
</feature>
<dbReference type="AlphaFoldDB" id="A0A0K2VJC1"/>
<evidence type="ECO:0000313" key="2">
    <source>
        <dbReference type="EMBL" id="CDW50554.1"/>
    </source>
</evidence>
<feature type="compositionally biased region" description="Basic residues" evidence="1">
    <location>
        <begin position="1"/>
        <end position="18"/>
    </location>
</feature>
<reference evidence="2" key="1">
    <citation type="submission" date="2014-05" db="EMBL/GenBank/DDBJ databases">
        <authorList>
            <person name="Chronopoulou M."/>
        </authorList>
    </citation>
    <scope>NUCLEOTIDE SEQUENCE</scope>
    <source>
        <tissue evidence="2">Whole organism</tissue>
    </source>
</reference>
<proteinExistence type="predicted"/>
<protein>
    <submittedName>
        <fullName evidence="2">Uncharacterized protein</fullName>
    </submittedName>
</protein>
<accession>A0A0K2VJC1</accession>
<name>A0A0K2VJC1_LEPSM</name>
<dbReference type="EMBL" id="HACA01033193">
    <property type="protein sequence ID" value="CDW50554.1"/>
    <property type="molecule type" value="Transcribed_RNA"/>
</dbReference>
<feature type="region of interest" description="Disordered" evidence="1">
    <location>
        <begin position="1"/>
        <end position="99"/>
    </location>
</feature>
<evidence type="ECO:0000256" key="1">
    <source>
        <dbReference type="SAM" id="MobiDB-lite"/>
    </source>
</evidence>
<sequence length="115" mass="12922">MWKHSRLGIKMKGRRKLHTLTNSMEKDGEDSSAKVSSNDGERNSQRKENDMSTCSATQMDEMNKSSAEKNNPADVSEVESVHSNIGMDGTEELSKRVANDKLIRTKKTYKTTNRG</sequence>